<dbReference type="AlphaFoldDB" id="A0A6A6J987"/>
<evidence type="ECO:0000313" key="1">
    <source>
        <dbReference type="EMBL" id="KAF2271779.1"/>
    </source>
</evidence>
<dbReference type="Proteomes" id="UP000800097">
    <property type="component" value="Unassembled WGS sequence"/>
</dbReference>
<dbReference type="EMBL" id="ML986533">
    <property type="protein sequence ID" value="KAF2271779.1"/>
    <property type="molecule type" value="Genomic_DNA"/>
</dbReference>
<gene>
    <name evidence="1" type="ORF">EI97DRAFT_437562</name>
</gene>
<proteinExistence type="predicted"/>
<evidence type="ECO:0000313" key="2">
    <source>
        <dbReference type="Proteomes" id="UP000800097"/>
    </source>
</evidence>
<name>A0A6A6J987_WESOR</name>
<dbReference type="GeneID" id="54552541"/>
<dbReference type="RefSeq" id="XP_033649318.1">
    <property type="nucleotide sequence ID" value="XM_033799366.1"/>
</dbReference>
<organism evidence="1 2">
    <name type="scientific">Westerdykella ornata</name>
    <dbReference type="NCBI Taxonomy" id="318751"/>
    <lineage>
        <taxon>Eukaryota</taxon>
        <taxon>Fungi</taxon>
        <taxon>Dikarya</taxon>
        <taxon>Ascomycota</taxon>
        <taxon>Pezizomycotina</taxon>
        <taxon>Dothideomycetes</taxon>
        <taxon>Pleosporomycetidae</taxon>
        <taxon>Pleosporales</taxon>
        <taxon>Sporormiaceae</taxon>
        <taxon>Westerdykella</taxon>
    </lineage>
</organism>
<sequence>MAPRFPFGMAYPSSALQALVVGLRGQAARFGDLLRDSKLTLSVKMIDDLSVLSDEGIQPREIETLICEGVNNDMVPASIRDQTSVALVASLFPLFPV</sequence>
<keyword evidence="2" id="KW-1185">Reference proteome</keyword>
<reference evidence="1" key="1">
    <citation type="journal article" date="2020" name="Stud. Mycol.">
        <title>101 Dothideomycetes genomes: a test case for predicting lifestyles and emergence of pathogens.</title>
        <authorList>
            <person name="Haridas S."/>
            <person name="Albert R."/>
            <person name="Binder M."/>
            <person name="Bloem J."/>
            <person name="Labutti K."/>
            <person name="Salamov A."/>
            <person name="Andreopoulos B."/>
            <person name="Baker S."/>
            <person name="Barry K."/>
            <person name="Bills G."/>
            <person name="Bluhm B."/>
            <person name="Cannon C."/>
            <person name="Castanera R."/>
            <person name="Culley D."/>
            <person name="Daum C."/>
            <person name="Ezra D."/>
            <person name="Gonzalez J."/>
            <person name="Henrissat B."/>
            <person name="Kuo A."/>
            <person name="Liang C."/>
            <person name="Lipzen A."/>
            <person name="Lutzoni F."/>
            <person name="Magnuson J."/>
            <person name="Mondo S."/>
            <person name="Nolan M."/>
            <person name="Ohm R."/>
            <person name="Pangilinan J."/>
            <person name="Park H.-J."/>
            <person name="Ramirez L."/>
            <person name="Alfaro M."/>
            <person name="Sun H."/>
            <person name="Tritt A."/>
            <person name="Yoshinaga Y."/>
            <person name="Zwiers L.-H."/>
            <person name="Turgeon B."/>
            <person name="Goodwin S."/>
            <person name="Spatafora J."/>
            <person name="Crous P."/>
            <person name="Grigoriev I."/>
        </authorList>
    </citation>
    <scope>NUCLEOTIDE SEQUENCE</scope>
    <source>
        <strain evidence="1">CBS 379.55</strain>
    </source>
</reference>
<accession>A0A6A6J987</accession>
<protein>
    <submittedName>
        <fullName evidence="1">Uncharacterized protein</fullName>
    </submittedName>
</protein>